<dbReference type="EMBL" id="CP040812">
    <property type="protein sequence ID" value="QCY68015.1"/>
    <property type="molecule type" value="Genomic_DNA"/>
</dbReference>
<dbReference type="PROSITE" id="PS51257">
    <property type="entry name" value="PROKAR_LIPOPROTEIN"/>
    <property type="match status" value="1"/>
</dbReference>
<organism evidence="5 6">
    <name type="scientific">Antarcticibacterium flavum</name>
    <dbReference type="NCBI Taxonomy" id="2058175"/>
    <lineage>
        <taxon>Bacteria</taxon>
        <taxon>Pseudomonadati</taxon>
        <taxon>Bacteroidota</taxon>
        <taxon>Flavobacteriia</taxon>
        <taxon>Flavobacteriales</taxon>
        <taxon>Flavobacteriaceae</taxon>
        <taxon>Antarcticibacterium</taxon>
    </lineage>
</organism>
<dbReference type="OrthoDB" id="869610at2"/>
<comment type="subcellular location">
    <subcellularLocation>
        <location evidence="1">Cell envelope</location>
    </subcellularLocation>
</comment>
<dbReference type="PANTHER" id="PTHR32347">
    <property type="entry name" value="EFFLUX SYSTEM COMPONENT YKNX-RELATED"/>
    <property type="match status" value="1"/>
</dbReference>
<dbReference type="Pfam" id="PF25954">
    <property type="entry name" value="Beta-barrel_RND_2"/>
    <property type="match status" value="1"/>
</dbReference>
<dbReference type="SUPFAM" id="SSF111369">
    <property type="entry name" value="HlyD-like secretion proteins"/>
    <property type="match status" value="1"/>
</dbReference>
<dbReference type="KEGG" id="afla:FHG64_00605"/>
<feature type="domain" description="CusB-like beta-barrel" evidence="4">
    <location>
        <begin position="232"/>
        <end position="302"/>
    </location>
</feature>
<keyword evidence="2 3" id="KW-0175">Coiled coil</keyword>
<evidence type="ECO:0000256" key="2">
    <source>
        <dbReference type="ARBA" id="ARBA00023054"/>
    </source>
</evidence>
<dbReference type="AlphaFoldDB" id="A0A5B7WYC2"/>
<name>A0A5B7WYC2_9FLAO</name>
<evidence type="ECO:0000256" key="3">
    <source>
        <dbReference type="SAM" id="Coils"/>
    </source>
</evidence>
<dbReference type="InterPro" id="IPR050465">
    <property type="entry name" value="UPF0194_transport"/>
</dbReference>
<evidence type="ECO:0000313" key="6">
    <source>
        <dbReference type="Proteomes" id="UP000309016"/>
    </source>
</evidence>
<evidence type="ECO:0000313" key="5">
    <source>
        <dbReference type="EMBL" id="QCY68015.1"/>
    </source>
</evidence>
<reference evidence="5 6" key="1">
    <citation type="submission" date="2019-06" db="EMBL/GenBank/DDBJ databases">
        <title>Complete genome sequence of Antarcticibacterium flavum KCTC 52984T from an Antarctic marine sediment.</title>
        <authorList>
            <person name="Lee Y.M."/>
            <person name="Shin S.C."/>
        </authorList>
    </citation>
    <scope>NUCLEOTIDE SEQUENCE [LARGE SCALE GENOMIC DNA]</scope>
    <source>
        <strain evidence="5 6">KCTC 52984</strain>
    </source>
</reference>
<evidence type="ECO:0000259" key="4">
    <source>
        <dbReference type="Pfam" id="PF25954"/>
    </source>
</evidence>
<dbReference type="PANTHER" id="PTHR32347:SF23">
    <property type="entry name" value="BLL5650 PROTEIN"/>
    <property type="match status" value="1"/>
</dbReference>
<dbReference type="Proteomes" id="UP000309016">
    <property type="component" value="Chromosome"/>
</dbReference>
<protein>
    <submittedName>
        <fullName evidence="5">HlyD family efflux transporter periplasmic adaptor subunit</fullName>
    </submittedName>
</protein>
<proteinExistence type="predicted"/>
<sequence length="360" mass="40490">MFRLLLFPALLLVLSCGNEKEKILPAEKGISESVYSSVTVQPDSLYQVYSIVNGILERNLVEEGELVKIGQPVIQIINSNPKLNTENARLSLQMAEKNFKGSNNILSGIEDEITAAQLKHTNDSINYTRQKNLKEKGIGSKAEFDNRKLNYELSLNSLNLLKNRYSLTKSELETQLKQAENTYRSSLLTTKDYTINSLIKGKVYSLLKEPGELVNSQQPLASIGSEENFIINMLVDEVDIVRISTGQQVIVSLDAYPAKIFRARVTKIYPQKDERNQTFKVEAAFLEPPEVLYPGLSGEANIIVNSRDSSLVIPKSYLYEDNKVKTEEGLVEIETGFQTIDSIEILSGITKDTWIYKPEK</sequence>
<accession>A0A5B7WYC2</accession>
<dbReference type="InterPro" id="IPR058792">
    <property type="entry name" value="Beta-barrel_RND_2"/>
</dbReference>
<evidence type="ECO:0000256" key="1">
    <source>
        <dbReference type="ARBA" id="ARBA00004196"/>
    </source>
</evidence>
<dbReference type="RefSeq" id="WP_139064632.1">
    <property type="nucleotide sequence ID" value="NZ_CP040812.1"/>
</dbReference>
<gene>
    <name evidence="5" type="ORF">FHG64_00605</name>
</gene>
<keyword evidence="6" id="KW-1185">Reference proteome</keyword>
<dbReference type="Gene3D" id="2.40.30.170">
    <property type="match status" value="1"/>
</dbReference>
<dbReference type="GO" id="GO:0030313">
    <property type="term" value="C:cell envelope"/>
    <property type="evidence" value="ECO:0007669"/>
    <property type="project" value="UniProtKB-SubCell"/>
</dbReference>
<feature type="coiled-coil region" evidence="3">
    <location>
        <begin position="162"/>
        <end position="189"/>
    </location>
</feature>